<name>A0A0J6C787_9BACT</name>
<dbReference type="PATRIC" id="fig|328812.4.peg.4843"/>
<dbReference type="EMBL" id="LFJV01000070">
    <property type="protein sequence ID" value="KMM32161.1"/>
    <property type="molecule type" value="Genomic_DNA"/>
</dbReference>
<sequence>MQNAIRITNGGTGRIDHQGRRPLVHRTGYDGPGKKKTAATGERNAFLTGRFLPIAADYLVEDETGGACVNLTTSENFDYLYRSALRYADLMNVRLPFRARKGSGPRINITALYKALDETLPEHVNLEERAGRLHFCLYRFHDWPDHTLFWLPVDFTENLPVPLRRIVREFIRQFVRYHGLNAVTETWYYELAVEELDDWKNRDPEASPQTIRKYKRLAESYQSGKIAKTLKRMEGKPFCTDLEEKVRKYRAAVKEERELLELIREGMGLITPGNPCIMQYGYDWAYERSPDFPPIDLDCQIMLAYSNNDTLTENMECYFNSDYRETYAITPVTSMYLTPETDRLFRMDDYPERLSGWMERFTQCINWHFKVPVSQ</sequence>
<comment type="caution">
    <text evidence="1">The sequence shown here is derived from an EMBL/GenBank/DDBJ whole genome shotgun (WGS) entry which is preliminary data.</text>
</comment>
<dbReference type="Proteomes" id="UP000036166">
    <property type="component" value="Unassembled WGS sequence"/>
</dbReference>
<dbReference type="GeneID" id="99751197"/>
<evidence type="ECO:0000313" key="2">
    <source>
        <dbReference type="Proteomes" id="UP000036166"/>
    </source>
</evidence>
<evidence type="ECO:0000313" key="1">
    <source>
        <dbReference type="EMBL" id="KMM32161.1"/>
    </source>
</evidence>
<reference evidence="1 2" key="1">
    <citation type="submission" date="2015-06" db="EMBL/GenBank/DDBJ databases">
        <title>Draft Genome Sequence of Parabacteroides goldsteinii with Putative Novel Metallo-Beta-Lactamases Isolated from a Blood Culture from a Human Patient.</title>
        <authorList>
            <person name="Krogh T.J."/>
            <person name="Agergaard C.N."/>
            <person name="Moller-Jensen J."/>
            <person name="Justesen U.S."/>
        </authorList>
    </citation>
    <scope>NUCLEOTIDE SEQUENCE [LARGE SCALE GENOMIC DNA]</scope>
    <source>
        <strain evidence="1 2">910340</strain>
    </source>
</reference>
<organism evidence="1 2">
    <name type="scientific">Parabacteroides goldsteinii</name>
    <dbReference type="NCBI Taxonomy" id="328812"/>
    <lineage>
        <taxon>Bacteria</taxon>
        <taxon>Pseudomonadati</taxon>
        <taxon>Bacteroidota</taxon>
        <taxon>Bacteroidia</taxon>
        <taxon>Bacteroidales</taxon>
        <taxon>Tannerellaceae</taxon>
        <taxon>Parabacteroides</taxon>
    </lineage>
</organism>
<accession>A0A0J6C787</accession>
<dbReference type="RefSeq" id="WP_005828790.1">
    <property type="nucleotide sequence ID" value="NZ_LFJV01000070.1"/>
</dbReference>
<protein>
    <submittedName>
        <fullName evidence="1">Uncharacterized protein</fullName>
    </submittedName>
</protein>
<gene>
    <name evidence="1" type="ORF">ACM15_18845</name>
</gene>
<proteinExistence type="predicted"/>
<dbReference type="AlphaFoldDB" id="A0A0J6C787"/>